<organism evidence="1 2">
    <name type="scientific">Corynebacterium pseudopelargi</name>
    <dbReference type="NCBI Taxonomy" id="2080757"/>
    <lineage>
        <taxon>Bacteria</taxon>
        <taxon>Bacillati</taxon>
        <taxon>Actinomycetota</taxon>
        <taxon>Actinomycetes</taxon>
        <taxon>Mycobacteriales</taxon>
        <taxon>Corynebacteriaceae</taxon>
        <taxon>Corynebacterium</taxon>
    </lineage>
</organism>
<protein>
    <submittedName>
        <fullName evidence="1">Uncharacterized protein</fullName>
    </submittedName>
</protein>
<name>A0A3G6IXI9_9CORY</name>
<dbReference type="EMBL" id="CP033898">
    <property type="protein sequence ID" value="AZA08684.1"/>
    <property type="molecule type" value="Genomic_DNA"/>
</dbReference>
<sequence length="151" mass="17193">MRNTSTPPPSEPVDEWEEWETSDILVYVSYNNFEKADFCTGTLTVKFNSQHVYYKLSAKITDEEAMEAYRKKQEMSSDRVDGHIGVYVDMGEILEKVGKNALPIPLKTPWNSPGYALIGLDGRHAVFYMPLADGNHQFHAYYSPNTEVSYA</sequence>
<evidence type="ECO:0000313" key="1">
    <source>
        <dbReference type="EMBL" id="AZA08684.1"/>
    </source>
</evidence>
<dbReference type="Proteomes" id="UP000271426">
    <property type="component" value="Chromosome"/>
</dbReference>
<dbReference type="RefSeq" id="WP_123959700.1">
    <property type="nucleotide sequence ID" value="NZ_CP033898.1"/>
</dbReference>
<evidence type="ECO:0000313" key="2">
    <source>
        <dbReference type="Proteomes" id="UP000271426"/>
    </source>
</evidence>
<reference evidence="1 2" key="1">
    <citation type="submission" date="2018-11" db="EMBL/GenBank/DDBJ databases">
        <authorList>
            <person name="Kleinhagauer T."/>
            <person name="Glaeser S.P."/>
            <person name="Spergser J."/>
            <person name="Ruckert C."/>
            <person name="Kaempfer P."/>
            <person name="Busse H.-J."/>
        </authorList>
    </citation>
    <scope>NUCLEOTIDE SEQUENCE [LARGE SCALE GENOMIC DNA]</scope>
    <source>
        <strain evidence="1 2">812CH</strain>
    </source>
</reference>
<proteinExistence type="predicted"/>
<accession>A0A3G6IXI9</accession>
<dbReference type="AlphaFoldDB" id="A0A3G6IXI9"/>
<dbReference type="KEGG" id="cpso:CPPEL_02765"/>
<gene>
    <name evidence="1" type="ORF">CPPEL_02765</name>
</gene>
<keyword evidence="2" id="KW-1185">Reference proteome</keyword>